<keyword evidence="4" id="KW-0611">Plant defense</keyword>
<keyword evidence="2" id="KW-0677">Repeat</keyword>
<organism evidence="10 11">
    <name type="scientific">Oldenlandia corymbosa var. corymbosa</name>
    <dbReference type="NCBI Taxonomy" id="529605"/>
    <lineage>
        <taxon>Eukaryota</taxon>
        <taxon>Viridiplantae</taxon>
        <taxon>Streptophyta</taxon>
        <taxon>Embryophyta</taxon>
        <taxon>Tracheophyta</taxon>
        <taxon>Spermatophyta</taxon>
        <taxon>Magnoliopsida</taxon>
        <taxon>eudicotyledons</taxon>
        <taxon>Gunneridae</taxon>
        <taxon>Pentapetalae</taxon>
        <taxon>asterids</taxon>
        <taxon>lamiids</taxon>
        <taxon>Gentianales</taxon>
        <taxon>Rubiaceae</taxon>
        <taxon>Rubioideae</taxon>
        <taxon>Spermacoceae</taxon>
        <taxon>Hedyotis-Oldenlandia complex</taxon>
        <taxon>Oldenlandia</taxon>
    </lineage>
</organism>
<feature type="domain" description="Disease resistance protein winged helix" evidence="8">
    <location>
        <begin position="466"/>
        <end position="539"/>
    </location>
</feature>
<feature type="domain" description="NB-ARC" evidence="7">
    <location>
        <begin position="218"/>
        <end position="341"/>
    </location>
</feature>
<keyword evidence="3" id="KW-0547">Nucleotide-binding</keyword>
<gene>
    <name evidence="10" type="ORF">OLC1_LOCUS11650</name>
</gene>
<evidence type="ECO:0000256" key="4">
    <source>
        <dbReference type="ARBA" id="ARBA00022821"/>
    </source>
</evidence>
<dbReference type="PANTHER" id="PTHR36766:SF70">
    <property type="entry name" value="DISEASE RESISTANCE PROTEIN RGA4"/>
    <property type="match status" value="1"/>
</dbReference>
<comment type="similarity">
    <text evidence="1">Belongs to the disease resistance NB-LRR family.</text>
</comment>
<feature type="domain" description="Disease resistance R13L4/SHOC-2-like LRR" evidence="9">
    <location>
        <begin position="577"/>
        <end position="857"/>
    </location>
</feature>
<evidence type="ECO:0000256" key="1">
    <source>
        <dbReference type="ARBA" id="ARBA00008894"/>
    </source>
</evidence>
<feature type="region of interest" description="Disordered" evidence="6">
    <location>
        <begin position="159"/>
        <end position="184"/>
    </location>
</feature>
<dbReference type="InterPro" id="IPR002182">
    <property type="entry name" value="NB-ARC"/>
</dbReference>
<sequence length="939" mass="107562">MMAQHEIDIPSNQLQGDVVNDDPVRNIFSRLQRLQILMDEAERRSIREKVAREWLEKFIKVTDKVEDWWDEFRVITSQKSGIQVEEDISDDEEGGAKINAKKKMSIWFSSSLKKVRSSFSYLSSLIKNDSNDHIASKTKDLIASLDNILEEAARSNVFDRNGGGGGSSSSSQSPAILGPNFGESQPVSSSVSDLLQILVPDVGSSNNRKEEEVKKIRMISLPAEWGSENTTIVKQLFNDKKVKEYFDVRRWINVPSGFEPAAIANNLLGERQEEEEEESREEGPQLPWDSLLRMIEEYFRPKRFLFVLEDVDLTHCPDVIKLMMSLRKGVPRSTILVTSRVPWEKLRTELPYSVIYNPAEFSPQKGWKALRDNMLLSQRPDFSARWGEIGEGIVTKCGGMKFNIKIIQSHLQFKDTMKEWEQVLHHEIWEMEDVKKLGYGPLYISYSDLTVPLQRCFLSVASLGCDAVINVENLIRLWMGEGYLGPPNQTGDHDKKLEMKGLQYFNQLVSRSFFYNLVKSSVHKDKIISFQMDVRVHGFAQWLLHKETPTSSNGHDSSLIPYPRYRSLMKPSGLSPEELSQFKNVRMLDLSYSKLRKIPREIRNLILVQYLNLSGNPLKRLPGSICDLSYLEFLDVHLCYMLSKLPERIGKLERLRHLRIDHTTDELQNTLPKGFKKLSTLRTLDVFRAGGEYSDIAALVDFDDLEEICIVIHGKVLFEDAKLHRKNKMKSLELCFVGEGRGAEAITFVRASVPPPNLEMLKFEGYHGLELPSWAPQMKNLKRLTVRSALKLSSLPDLWKMPSLEFLWLDDLPGLERIDRKFLGLSKIQEQSSLDWVTIVGVKIFPRLKTLRIECLEKCEIWEDINEHDVTRTLKKISVMTKLEELIINDCPKLIVSDEGGPKADQPKLPRRMLTRINSNLKLSINGEFTASCIGSELA</sequence>
<accession>A0AAV1D628</accession>
<evidence type="ECO:0000259" key="9">
    <source>
        <dbReference type="Pfam" id="PF23598"/>
    </source>
</evidence>
<evidence type="ECO:0000259" key="8">
    <source>
        <dbReference type="Pfam" id="PF23559"/>
    </source>
</evidence>
<dbReference type="GO" id="GO:0043531">
    <property type="term" value="F:ADP binding"/>
    <property type="evidence" value="ECO:0007669"/>
    <property type="project" value="InterPro"/>
</dbReference>
<dbReference type="InterPro" id="IPR027417">
    <property type="entry name" value="P-loop_NTPase"/>
</dbReference>
<evidence type="ECO:0000259" key="7">
    <source>
        <dbReference type="Pfam" id="PF00931"/>
    </source>
</evidence>
<dbReference type="EMBL" id="OX459121">
    <property type="protein sequence ID" value="CAI9102272.1"/>
    <property type="molecule type" value="Genomic_DNA"/>
</dbReference>
<keyword evidence="11" id="KW-1185">Reference proteome</keyword>
<evidence type="ECO:0000256" key="2">
    <source>
        <dbReference type="ARBA" id="ARBA00022737"/>
    </source>
</evidence>
<dbReference type="Pfam" id="PF00931">
    <property type="entry name" value="NB-ARC"/>
    <property type="match status" value="1"/>
</dbReference>
<dbReference type="Gene3D" id="3.80.10.10">
    <property type="entry name" value="Ribonuclease Inhibitor"/>
    <property type="match status" value="2"/>
</dbReference>
<dbReference type="SUPFAM" id="SSF52058">
    <property type="entry name" value="L domain-like"/>
    <property type="match status" value="1"/>
</dbReference>
<name>A0AAV1D628_OLDCO</name>
<dbReference type="InterPro" id="IPR032675">
    <property type="entry name" value="LRR_dom_sf"/>
</dbReference>
<dbReference type="InterPro" id="IPR058922">
    <property type="entry name" value="WHD_DRP"/>
</dbReference>
<evidence type="ECO:0000256" key="5">
    <source>
        <dbReference type="ARBA" id="ARBA00022840"/>
    </source>
</evidence>
<evidence type="ECO:0000313" key="11">
    <source>
        <dbReference type="Proteomes" id="UP001161247"/>
    </source>
</evidence>
<dbReference type="Proteomes" id="UP001161247">
    <property type="component" value="Chromosome 4"/>
</dbReference>
<dbReference type="AlphaFoldDB" id="A0AAV1D628"/>
<dbReference type="Gene3D" id="3.40.50.300">
    <property type="entry name" value="P-loop containing nucleotide triphosphate hydrolases"/>
    <property type="match status" value="1"/>
</dbReference>
<dbReference type="Gene3D" id="1.10.10.10">
    <property type="entry name" value="Winged helix-like DNA-binding domain superfamily/Winged helix DNA-binding domain"/>
    <property type="match status" value="1"/>
</dbReference>
<evidence type="ECO:0000256" key="6">
    <source>
        <dbReference type="SAM" id="MobiDB-lite"/>
    </source>
</evidence>
<protein>
    <submittedName>
        <fullName evidence="10">OLC1v1000513C2</fullName>
    </submittedName>
</protein>
<evidence type="ECO:0000313" key="10">
    <source>
        <dbReference type="EMBL" id="CAI9102272.1"/>
    </source>
</evidence>
<dbReference type="SUPFAM" id="SSF52540">
    <property type="entry name" value="P-loop containing nucleoside triphosphate hydrolases"/>
    <property type="match status" value="1"/>
</dbReference>
<dbReference type="InterPro" id="IPR055414">
    <property type="entry name" value="LRR_R13L4/SHOC2-like"/>
</dbReference>
<keyword evidence="5" id="KW-0067">ATP-binding</keyword>
<dbReference type="PANTHER" id="PTHR36766">
    <property type="entry name" value="PLANT BROAD-SPECTRUM MILDEW RESISTANCE PROTEIN RPW8"/>
    <property type="match status" value="1"/>
</dbReference>
<dbReference type="InterPro" id="IPR036388">
    <property type="entry name" value="WH-like_DNA-bd_sf"/>
</dbReference>
<evidence type="ECO:0000256" key="3">
    <source>
        <dbReference type="ARBA" id="ARBA00022741"/>
    </source>
</evidence>
<reference evidence="10" key="1">
    <citation type="submission" date="2023-03" db="EMBL/GenBank/DDBJ databases">
        <authorList>
            <person name="Julca I."/>
        </authorList>
    </citation>
    <scope>NUCLEOTIDE SEQUENCE</scope>
</reference>
<dbReference type="Pfam" id="PF23559">
    <property type="entry name" value="WHD_DRP"/>
    <property type="match status" value="1"/>
</dbReference>
<proteinExistence type="inferred from homology"/>
<dbReference type="Pfam" id="PF23598">
    <property type="entry name" value="LRR_14"/>
    <property type="match status" value="1"/>
</dbReference>
<dbReference type="GO" id="GO:0006952">
    <property type="term" value="P:defense response"/>
    <property type="evidence" value="ECO:0007669"/>
    <property type="project" value="UniProtKB-KW"/>
</dbReference>